<dbReference type="GO" id="GO:0005739">
    <property type="term" value="C:mitochondrion"/>
    <property type="evidence" value="ECO:0007669"/>
    <property type="project" value="UniProtKB-SubCell"/>
</dbReference>
<comment type="similarity">
    <text evidence="1 7">Belongs to the GatB/GatE family. GatB subfamily.</text>
</comment>
<evidence type="ECO:0000256" key="6">
    <source>
        <dbReference type="ARBA" id="ARBA00047913"/>
    </source>
</evidence>
<dbReference type="InterPro" id="IPR004413">
    <property type="entry name" value="GatB"/>
</dbReference>
<keyword evidence="2 7" id="KW-0436">Ligase</keyword>
<dbReference type="InterPro" id="IPR023168">
    <property type="entry name" value="GatB_Yqey_C_2"/>
</dbReference>
<protein>
    <recommendedName>
        <fullName evidence="7">Glutamyl-tRNA(Gln) amidotransferase subunit B, mitochondrial</fullName>
        <shortName evidence="7">Glu-AdT subunit B</shortName>
        <ecNumber evidence="7">6.3.5.-</ecNumber>
    </recommendedName>
</protein>
<dbReference type="GeneID" id="28935943"/>
<organism evidence="9 10">
    <name type="scientific">Pneumocystis carinii (strain B80)</name>
    <name type="common">Rat pneumocystis pneumonia agent</name>
    <name type="synonym">Pneumocystis carinii f. sp. carinii</name>
    <dbReference type="NCBI Taxonomy" id="1408658"/>
    <lineage>
        <taxon>Eukaryota</taxon>
        <taxon>Fungi</taxon>
        <taxon>Dikarya</taxon>
        <taxon>Ascomycota</taxon>
        <taxon>Taphrinomycotina</taxon>
        <taxon>Pneumocystomycetes</taxon>
        <taxon>Pneumocystaceae</taxon>
        <taxon>Pneumocystis</taxon>
    </lineage>
</organism>
<comment type="subcellular location">
    <subcellularLocation>
        <location evidence="7">Mitochondrion</location>
    </subcellularLocation>
</comment>
<dbReference type="GO" id="GO:0005524">
    <property type="term" value="F:ATP binding"/>
    <property type="evidence" value="ECO:0007669"/>
    <property type="project" value="UniProtKB-KW"/>
</dbReference>
<dbReference type="EC" id="6.3.5.-" evidence="7"/>
<dbReference type="OrthoDB" id="1722066at2759"/>
<comment type="catalytic activity">
    <reaction evidence="6 7">
        <text>L-glutamyl-tRNA(Gln) + L-glutamine + ATP + H2O = L-glutaminyl-tRNA(Gln) + L-glutamate + ADP + phosphate + H(+)</text>
        <dbReference type="Rhea" id="RHEA:17521"/>
        <dbReference type="Rhea" id="RHEA-COMP:9681"/>
        <dbReference type="Rhea" id="RHEA-COMP:9684"/>
        <dbReference type="ChEBI" id="CHEBI:15377"/>
        <dbReference type="ChEBI" id="CHEBI:15378"/>
        <dbReference type="ChEBI" id="CHEBI:29985"/>
        <dbReference type="ChEBI" id="CHEBI:30616"/>
        <dbReference type="ChEBI" id="CHEBI:43474"/>
        <dbReference type="ChEBI" id="CHEBI:58359"/>
        <dbReference type="ChEBI" id="CHEBI:78520"/>
        <dbReference type="ChEBI" id="CHEBI:78521"/>
        <dbReference type="ChEBI" id="CHEBI:456216"/>
    </reaction>
</comment>
<dbReference type="NCBIfam" id="NF004012">
    <property type="entry name" value="PRK05477.1-2"/>
    <property type="match status" value="1"/>
</dbReference>
<dbReference type="InterPro" id="IPR017959">
    <property type="entry name" value="Asn/Gln-tRNA_amidoTrfase_suB/E"/>
</dbReference>
<evidence type="ECO:0000256" key="2">
    <source>
        <dbReference type="ARBA" id="ARBA00022598"/>
    </source>
</evidence>
<gene>
    <name evidence="9" type="ORF">T552_01149</name>
</gene>
<dbReference type="SUPFAM" id="SSF89095">
    <property type="entry name" value="GatB/YqeY motif"/>
    <property type="match status" value="1"/>
</dbReference>
<dbReference type="Gene3D" id="1.10.10.410">
    <property type="match status" value="1"/>
</dbReference>
<proteinExistence type="inferred from homology"/>
<comment type="caution">
    <text evidence="9">The sequence shown here is derived from an EMBL/GenBank/DDBJ whole genome shotgun (WGS) entry which is preliminary data.</text>
</comment>
<reference evidence="10" key="1">
    <citation type="journal article" date="2016" name="Nat. Commun.">
        <title>Genome analysis of three Pneumocystis species reveals adaptation mechanisms to life exclusively in mammalian hosts.</title>
        <authorList>
            <person name="Ma L."/>
            <person name="Chen Z."/>
            <person name="Huang D.W."/>
            <person name="Kutty G."/>
            <person name="Ishihara M."/>
            <person name="Wang H."/>
            <person name="Abouelleil A."/>
            <person name="Bishop L."/>
            <person name="Davey E."/>
            <person name="Deng R."/>
            <person name="Deng X."/>
            <person name="Fan L."/>
            <person name="Fantoni G."/>
            <person name="Fitzgerald M."/>
            <person name="Gogineni E."/>
            <person name="Goldberg J.M."/>
            <person name="Handley G."/>
            <person name="Hu X."/>
            <person name="Huber C."/>
            <person name="Jiao X."/>
            <person name="Jones K."/>
            <person name="Levin J.Z."/>
            <person name="Liu Y."/>
            <person name="Macdonald P."/>
            <person name="Melnikov A."/>
            <person name="Raley C."/>
            <person name="Sassi M."/>
            <person name="Sherman B.T."/>
            <person name="Song X."/>
            <person name="Sykes S."/>
            <person name="Tran B."/>
            <person name="Walsh L."/>
            <person name="Xia Y."/>
            <person name="Yang J."/>
            <person name="Young S."/>
            <person name="Zeng Q."/>
            <person name="Zheng X."/>
            <person name="Stephens R."/>
            <person name="Nusbaum C."/>
            <person name="Birren B.W."/>
            <person name="Azadi P."/>
            <person name="Lempicki R.A."/>
            <person name="Cuomo C.A."/>
            <person name="Kovacs J.A."/>
        </authorList>
    </citation>
    <scope>NUCLEOTIDE SEQUENCE [LARGE SCALE GENOMIC DNA]</scope>
    <source>
        <strain evidence="10">B80</strain>
    </source>
</reference>
<dbReference type="VEuPathDB" id="FungiDB:T552_01149"/>
<dbReference type="EMBL" id="LFVZ01000005">
    <property type="protein sequence ID" value="KTW29192.1"/>
    <property type="molecule type" value="Genomic_DNA"/>
</dbReference>
<dbReference type="SUPFAM" id="SSF55931">
    <property type="entry name" value="Glutamine synthetase/guanido kinase"/>
    <property type="match status" value="1"/>
</dbReference>
<keyword evidence="3 7" id="KW-0547">Nucleotide-binding</keyword>
<comment type="function">
    <text evidence="7">Allows the formation of correctly charged Gln-tRNA(Gln) through the transamidation of misacylated Glu-tRNA(Gln) in the mitochondria. The reaction takes place in the presence of glutamine and ATP through an activated gamma-phospho-Glu-tRNA(Gln).</text>
</comment>
<evidence type="ECO:0000256" key="5">
    <source>
        <dbReference type="ARBA" id="ARBA00022917"/>
    </source>
</evidence>
<dbReference type="Pfam" id="PF02934">
    <property type="entry name" value="GatB_N"/>
    <property type="match status" value="1"/>
</dbReference>
<evidence type="ECO:0000256" key="3">
    <source>
        <dbReference type="ARBA" id="ARBA00022741"/>
    </source>
</evidence>
<keyword evidence="5 7" id="KW-0648">Protein biosynthesis</keyword>
<dbReference type="InterPro" id="IPR018027">
    <property type="entry name" value="Asn/Gln_amidotransferase"/>
</dbReference>
<accession>A0A0W4ZLD0</accession>
<dbReference type="GO" id="GO:0070681">
    <property type="term" value="P:glutaminyl-tRNAGln biosynthesis via transamidation"/>
    <property type="evidence" value="ECO:0007669"/>
    <property type="project" value="UniProtKB-UniRule"/>
</dbReference>
<evidence type="ECO:0000256" key="4">
    <source>
        <dbReference type="ARBA" id="ARBA00022840"/>
    </source>
</evidence>
<dbReference type="HAMAP" id="MF_00121">
    <property type="entry name" value="GatB"/>
    <property type="match status" value="1"/>
</dbReference>
<keyword evidence="4 7" id="KW-0067">ATP-binding</keyword>
<dbReference type="RefSeq" id="XP_018226385.1">
    <property type="nucleotide sequence ID" value="XM_018369741.1"/>
</dbReference>
<comment type="subunit">
    <text evidence="7">Subunit of the heterotrimeric GatCAB amidotransferase (AdT) complex, composed of A, B and C subunits.</text>
</comment>
<dbReference type="Pfam" id="PF02637">
    <property type="entry name" value="GatB_Yqey"/>
    <property type="match status" value="1"/>
</dbReference>
<dbReference type="GO" id="GO:0016740">
    <property type="term" value="F:transferase activity"/>
    <property type="evidence" value="ECO:0007669"/>
    <property type="project" value="UniProtKB-KW"/>
</dbReference>
<dbReference type="InterPro" id="IPR003789">
    <property type="entry name" value="Asn/Gln_tRNA_amidoTrase-B-like"/>
</dbReference>
<dbReference type="AlphaFoldDB" id="A0A0W4ZLD0"/>
<evidence type="ECO:0000313" key="10">
    <source>
        <dbReference type="Proteomes" id="UP000054454"/>
    </source>
</evidence>
<dbReference type="PANTHER" id="PTHR11659:SF0">
    <property type="entry name" value="GLUTAMYL-TRNA(GLN) AMIDOTRANSFERASE SUBUNIT B, MITOCHONDRIAL"/>
    <property type="match status" value="1"/>
</dbReference>
<dbReference type="InterPro" id="IPR014746">
    <property type="entry name" value="Gln_synth/guanido_kin_cat_dom"/>
</dbReference>
<dbReference type="InterPro" id="IPR006075">
    <property type="entry name" value="Asn/Gln-tRNA_Trfase_suB/E_cat"/>
</dbReference>
<evidence type="ECO:0000256" key="7">
    <source>
        <dbReference type="HAMAP-Rule" id="MF_03147"/>
    </source>
</evidence>
<feature type="domain" description="Asn/Gln amidotransferase" evidence="8">
    <location>
        <begin position="336"/>
        <end position="488"/>
    </location>
</feature>
<evidence type="ECO:0000256" key="1">
    <source>
        <dbReference type="ARBA" id="ARBA00005306"/>
    </source>
</evidence>
<dbReference type="NCBIfam" id="TIGR00133">
    <property type="entry name" value="gatB"/>
    <property type="match status" value="1"/>
</dbReference>
<name>A0A0W4ZLD0_PNEC8</name>
<evidence type="ECO:0000313" key="9">
    <source>
        <dbReference type="EMBL" id="KTW29192.1"/>
    </source>
</evidence>
<dbReference type="GO" id="GO:0050567">
    <property type="term" value="F:glutaminyl-tRNA synthase (glutamine-hydrolyzing) activity"/>
    <property type="evidence" value="ECO:0007669"/>
    <property type="project" value="UniProtKB-UniRule"/>
</dbReference>
<dbReference type="Proteomes" id="UP000054454">
    <property type="component" value="Unassembled WGS sequence"/>
</dbReference>
<sequence length="493" mass="56678">MKLSTIFLRSSTRKNKKVYKYYSTIRSFNLIPAIGLEVHARLATSTKLFSKSKNESFQTPNSSVDFFDVSLPGTQPGSIKSALALSCEFPKKCSFDRKHYFYLDQPSGYQITQHYHPLARNGFIRLYKSNEKNQPELLTVKIKEIHLEQDTGKVSYLLNPSRSLVDFNRMGSSLIEIVTTPCLSSGKDAGETLREIQSILRNIGASDANMEDGGLRCDVNVSIGNHPRCEIKNLANYEIRRQISAINLGKKVEKQTLGYNIKKKATIGLRNKEDTISYRYIPDPDLPEIVLSKKLLEECKKSLPELRNVIFQKYLSYPYELPLKTIKTLIENHAFDYFEKILRILGNPENYSKITGNWIVNKLIGQLNIRNIPFKKNPVRPDQMASIIEAIKLEYITDVSAKYIILNIINGDTREIYDIIKTFNYERTSDSYLMLETCQKIINIHKKQVDQYKSGQNNVLKWILGEVIKETQGRFPVIELEQLLQKIINKNNI</sequence>
<dbReference type="GO" id="GO:0030956">
    <property type="term" value="C:glutamyl-tRNA(Gln) amidotransferase complex"/>
    <property type="evidence" value="ECO:0007669"/>
    <property type="project" value="UniProtKB-UniRule"/>
</dbReference>
<keyword evidence="10" id="KW-1185">Reference proteome</keyword>
<dbReference type="PANTHER" id="PTHR11659">
    <property type="entry name" value="GLUTAMYL-TRNA GLN AMIDOTRANSFERASE SUBUNIT B MITOCHONDRIAL AND PROKARYOTIC PET112-RELATED"/>
    <property type="match status" value="1"/>
</dbReference>
<evidence type="ECO:0000259" key="8">
    <source>
        <dbReference type="SMART" id="SM00845"/>
    </source>
</evidence>
<dbReference type="GO" id="GO:0032543">
    <property type="term" value="P:mitochondrial translation"/>
    <property type="evidence" value="ECO:0007669"/>
    <property type="project" value="UniProtKB-UniRule"/>
</dbReference>
<dbReference type="SMART" id="SM00845">
    <property type="entry name" value="GatB_Yqey"/>
    <property type="match status" value="1"/>
</dbReference>
<keyword evidence="7" id="KW-0496">Mitochondrion</keyword>